<dbReference type="EMBL" id="PZQS01000008">
    <property type="protein sequence ID" value="PVD25714.1"/>
    <property type="molecule type" value="Genomic_DNA"/>
</dbReference>
<accession>A0A2T7NX31</accession>
<keyword evidence="6" id="KW-1185">Reference proteome</keyword>
<comment type="function">
    <text evidence="1">Suppresses cannabinoid receptor CNR1-mediated tonic inhibition of voltage-gated calcium channels.</text>
</comment>
<dbReference type="InterPro" id="IPR029204">
    <property type="entry name" value="CNRIP1"/>
</dbReference>
<evidence type="ECO:0000256" key="1">
    <source>
        <dbReference type="ARBA" id="ARBA00003884"/>
    </source>
</evidence>
<proteinExistence type="inferred from homology"/>
<evidence type="ECO:0000256" key="2">
    <source>
        <dbReference type="ARBA" id="ARBA00007288"/>
    </source>
</evidence>
<dbReference type="AlphaFoldDB" id="A0A2T7NX31"/>
<evidence type="ECO:0000313" key="5">
    <source>
        <dbReference type="EMBL" id="PVD25714.1"/>
    </source>
</evidence>
<protein>
    <recommendedName>
        <fullName evidence="3">CB1 cannabinoid receptor-interacting protein 1</fullName>
    </recommendedName>
</protein>
<comment type="similarity">
    <text evidence="2">Belongs to the CNRIP family.</text>
</comment>
<gene>
    <name evidence="5" type="ORF">C0Q70_13374</name>
</gene>
<dbReference type="GO" id="GO:0031718">
    <property type="term" value="F:type 1 cannabinoid receptor binding"/>
    <property type="evidence" value="ECO:0007669"/>
    <property type="project" value="TreeGrafter"/>
</dbReference>
<dbReference type="Proteomes" id="UP000245119">
    <property type="component" value="Linkage Group LG8"/>
</dbReference>
<name>A0A2T7NX31_POMCA</name>
<organism evidence="5 6">
    <name type="scientific">Pomacea canaliculata</name>
    <name type="common">Golden apple snail</name>
    <dbReference type="NCBI Taxonomy" id="400727"/>
    <lineage>
        <taxon>Eukaryota</taxon>
        <taxon>Metazoa</taxon>
        <taxon>Spiralia</taxon>
        <taxon>Lophotrochozoa</taxon>
        <taxon>Mollusca</taxon>
        <taxon>Gastropoda</taxon>
        <taxon>Caenogastropoda</taxon>
        <taxon>Architaenioglossa</taxon>
        <taxon>Ampullarioidea</taxon>
        <taxon>Ampullariidae</taxon>
        <taxon>Pomacea</taxon>
    </lineage>
</organism>
<dbReference type="PANTHER" id="PTHR31952:SF1">
    <property type="entry name" value="CB1 CANNABINOID RECEPTOR-INTERACTING PROTEIN 1"/>
    <property type="match status" value="1"/>
</dbReference>
<evidence type="ECO:0000256" key="4">
    <source>
        <dbReference type="ARBA" id="ARBA00026030"/>
    </source>
</evidence>
<dbReference type="OrthoDB" id="5920443at2759"/>
<dbReference type="GO" id="GO:0005886">
    <property type="term" value="C:plasma membrane"/>
    <property type="evidence" value="ECO:0007669"/>
    <property type="project" value="TreeGrafter"/>
</dbReference>
<dbReference type="Pfam" id="PF15043">
    <property type="entry name" value="CNRIP1"/>
    <property type="match status" value="1"/>
</dbReference>
<dbReference type="PANTHER" id="PTHR31952">
    <property type="entry name" value="CB1 CANNABINOID RECEPTOR-INTERACTING PROTEIN 1"/>
    <property type="match status" value="1"/>
</dbReference>
<sequence>MHHENLTKRGEKMDFSRVKPKKEEDDVSIYEAQWTSIGIEINKRNTRKEMPIVLEVNPAAFLHRIFSPMNSLTPSLALRKLGQAKRAESFDNGVTMKTNIQVKFYPAEETEHSKWGQEMHALELSCAIPDGHIYVDIKKEKIY</sequence>
<comment type="caution">
    <text evidence="5">The sequence shown here is derived from an EMBL/GenBank/DDBJ whole genome shotgun (WGS) entry which is preliminary data.</text>
</comment>
<evidence type="ECO:0000313" key="6">
    <source>
        <dbReference type="Proteomes" id="UP000245119"/>
    </source>
</evidence>
<reference evidence="5 6" key="1">
    <citation type="submission" date="2018-04" db="EMBL/GenBank/DDBJ databases">
        <title>The genome of golden apple snail Pomacea canaliculata provides insight into stress tolerance and invasive adaptation.</title>
        <authorList>
            <person name="Liu C."/>
            <person name="Liu B."/>
            <person name="Ren Y."/>
            <person name="Zhang Y."/>
            <person name="Wang H."/>
            <person name="Li S."/>
            <person name="Jiang F."/>
            <person name="Yin L."/>
            <person name="Zhang G."/>
            <person name="Qian W."/>
            <person name="Fan W."/>
        </authorList>
    </citation>
    <scope>NUCLEOTIDE SEQUENCE [LARGE SCALE GENOMIC DNA]</scope>
    <source>
        <strain evidence="5">SZHN2017</strain>
        <tissue evidence="5">Muscle</tissue>
    </source>
</reference>
<comment type="subunit">
    <text evidence="4">Interacts with the cannabinoid receptor CNR1 (via C-terminus). Does not interact with cannabinoid receptor CNR2.</text>
</comment>
<evidence type="ECO:0000256" key="3">
    <source>
        <dbReference type="ARBA" id="ARBA00015651"/>
    </source>
</evidence>